<dbReference type="Proteomes" id="UP000008022">
    <property type="component" value="Unassembled WGS sequence"/>
</dbReference>
<dbReference type="InterPro" id="IPR036093">
    <property type="entry name" value="NAC_dom_sf"/>
</dbReference>
<dbReference type="Gramene" id="ORUFI07G15560.1">
    <property type="protein sequence ID" value="ORUFI07G15560.1"/>
    <property type="gene ID" value="ORUFI07G15560"/>
</dbReference>
<feature type="domain" description="NAC" evidence="7">
    <location>
        <begin position="10"/>
        <end position="177"/>
    </location>
</feature>
<dbReference type="Pfam" id="PF02365">
    <property type="entry name" value="NAM"/>
    <property type="match status" value="1"/>
</dbReference>
<dbReference type="EnsemblPlants" id="ORUFI07G15560.1">
    <property type="protein sequence ID" value="ORUFI07G15560.1"/>
    <property type="gene ID" value="ORUFI07G15560"/>
</dbReference>
<evidence type="ECO:0000259" key="7">
    <source>
        <dbReference type="PROSITE" id="PS51005"/>
    </source>
</evidence>
<evidence type="ECO:0000256" key="3">
    <source>
        <dbReference type="ARBA" id="ARBA00023125"/>
    </source>
</evidence>
<dbReference type="Gene3D" id="2.170.150.80">
    <property type="entry name" value="NAC domain"/>
    <property type="match status" value="1"/>
</dbReference>
<evidence type="ECO:0000256" key="5">
    <source>
        <dbReference type="ARBA" id="ARBA00023242"/>
    </source>
</evidence>
<keyword evidence="4" id="KW-0804">Transcription</keyword>
<dbReference type="PANTHER" id="PTHR31989">
    <property type="entry name" value="NAC DOMAIN-CONTAINING PROTEIN 82-RELATED"/>
    <property type="match status" value="1"/>
</dbReference>
<evidence type="ECO:0000256" key="6">
    <source>
        <dbReference type="SAM" id="MobiDB-lite"/>
    </source>
</evidence>
<dbReference type="InterPro" id="IPR003441">
    <property type="entry name" value="NAC-dom"/>
</dbReference>
<evidence type="ECO:0000256" key="4">
    <source>
        <dbReference type="ARBA" id="ARBA00023163"/>
    </source>
</evidence>
<feature type="compositionally biased region" description="Low complexity" evidence="6">
    <location>
        <begin position="186"/>
        <end position="203"/>
    </location>
</feature>
<keyword evidence="5" id="KW-0539">Nucleus</keyword>
<dbReference type="GO" id="GO:0006355">
    <property type="term" value="P:regulation of DNA-templated transcription"/>
    <property type="evidence" value="ECO:0007669"/>
    <property type="project" value="InterPro"/>
</dbReference>
<dbReference type="PROSITE" id="PS51005">
    <property type="entry name" value="NAC"/>
    <property type="match status" value="1"/>
</dbReference>
<feature type="region of interest" description="Disordered" evidence="6">
    <location>
        <begin position="178"/>
        <end position="211"/>
    </location>
</feature>
<proteinExistence type="predicted"/>
<reference evidence="9" key="1">
    <citation type="submission" date="2013-06" db="EMBL/GenBank/DDBJ databases">
        <authorList>
            <person name="Zhao Q."/>
        </authorList>
    </citation>
    <scope>NUCLEOTIDE SEQUENCE</scope>
    <source>
        <strain evidence="9">cv. W1943</strain>
    </source>
</reference>
<dbReference type="GO" id="GO:0005634">
    <property type="term" value="C:nucleus"/>
    <property type="evidence" value="ECO:0007669"/>
    <property type="project" value="UniProtKB-SubCell"/>
</dbReference>
<evidence type="ECO:0000313" key="9">
    <source>
        <dbReference type="Proteomes" id="UP000008022"/>
    </source>
</evidence>
<protein>
    <recommendedName>
        <fullName evidence="7">NAC domain-containing protein</fullName>
    </recommendedName>
</protein>
<sequence>MAPLADPAAEGFRIPFLPSDSDLLDCLLRPKIASGRVDPRFAPLVHDVADAFALPPAQLAAAHAPAPGAGGAEAWYFFSVRPRARARARAGSKRAASRAVGGGGGKRWCSMGAKKAVEGGGYCQRFRYKERTAAGVVAPRWMMVEYGVAQEHDGEGVAQEHGGEGVAELVLCKIFRSPEPSRRSESGSPSSSSSASASPSCSGGRKRKAAE</sequence>
<evidence type="ECO:0000256" key="1">
    <source>
        <dbReference type="ARBA" id="ARBA00004123"/>
    </source>
</evidence>
<name>A0A0E0Q8K5_ORYRU</name>
<dbReference type="OMA" id="VAPGWMM"/>
<dbReference type="SMR" id="A0A0E0Q8K5"/>
<comment type="subcellular location">
    <subcellularLocation>
        <location evidence="1">Nucleus</location>
    </subcellularLocation>
</comment>
<dbReference type="AlphaFoldDB" id="A0A0E0Q8K5"/>
<keyword evidence="2" id="KW-0805">Transcription regulation</keyword>
<dbReference type="HOGENOM" id="CLU_101954_0_0_1"/>
<organism evidence="8 9">
    <name type="scientific">Oryza rufipogon</name>
    <name type="common">Brownbeard rice</name>
    <name type="synonym">Asian wild rice</name>
    <dbReference type="NCBI Taxonomy" id="4529"/>
    <lineage>
        <taxon>Eukaryota</taxon>
        <taxon>Viridiplantae</taxon>
        <taxon>Streptophyta</taxon>
        <taxon>Embryophyta</taxon>
        <taxon>Tracheophyta</taxon>
        <taxon>Spermatophyta</taxon>
        <taxon>Magnoliopsida</taxon>
        <taxon>Liliopsida</taxon>
        <taxon>Poales</taxon>
        <taxon>Poaceae</taxon>
        <taxon>BOP clade</taxon>
        <taxon>Oryzoideae</taxon>
        <taxon>Oryzeae</taxon>
        <taxon>Oryzinae</taxon>
        <taxon>Oryza</taxon>
    </lineage>
</organism>
<keyword evidence="3" id="KW-0238">DNA-binding</keyword>
<keyword evidence="9" id="KW-1185">Reference proteome</keyword>
<dbReference type="GO" id="GO:0003677">
    <property type="term" value="F:DNA binding"/>
    <property type="evidence" value="ECO:0007669"/>
    <property type="project" value="UniProtKB-KW"/>
</dbReference>
<accession>A0A0E0Q8K5</accession>
<evidence type="ECO:0000313" key="8">
    <source>
        <dbReference type="EnsemblPlants" id="ORUFI07G15560.1"/>
    </source>
</evidence>
<reference evidence="8" key="2">
    <citation type="submission" date="2015-06" db="UniProtKB">
        <authorList>
            <consortium name="EnsemblPlants"/>
        </authorList>
    </citation>
    <scope>IDENTIFICATION</scope>
</reference>
<dbReference type="SUPFAM" id="SSF101941">
    <property type="entry name" value="NAC domain"/>
    <property type="match status" value="1"/>
</dbReference>
<evidence type="ECO:0000256" key="2">
    <source>
        <dbReference type="ARBA" id="ARBA00023015"/>
    </source>
</evidence>